<comment type="similarity">
    <text evidence="1 4">Belongs to the prokaryotic/mitochondrial release factor family.</text>
</comment>
<dbReference type="GO" id="GO:0005737">
    <property type="term" value="C:cytoplasm"/>
    <property type="evidence" value="ECO:0007669"/>
    <property type="project" value="UniProtKB-SubCell"/>
</dbReference>
<evidence type="ECO:0000256" key="1">
    <source>
        <dbReference type="ARBA" id="ARBA00010835"/>
    </source>
</evidence>
<keyword evidence="9" id="KW-1185">Reference proteome</keyword>
<dbReference type="InterPro" id="IPR045853">
    <property type="entry name" value="Pep_chain_release_fac_I_sf"/>
</dbReference>
<comment type="function">
    <text evidence="4">Peptide chain release factor 2 directs the termination of translation in response to the peptide chain termination codons UGA and UAA.</text>
</comment>
<dbReference type="GO" id="GO:0016149">
    <property type="term" value="F:translation release factor activity, codon specific"/>
    <property type="evidence" value="ECO:0007669"/>
    <property type="project" value="UniProtKB-UniRule"/>
</dbReference>
<dbReference type="HAMAP" id="MF_00094">
    <property type="entry name" value="Rel_fac_2"/>
    <property type="match status" value="1"/>
</dbReference>
<dbReference type="HOGENOM" id="CLU_036856_6_0_0"/>
<evidence type="ECO:0000313" key="9">
    <source>
        <dbReference type="Proteomes" id="UP000006621"/>
    </source>
</evidence>
<name>F8E8S2_FLESM</name>
<dbReference type="NCBIfam" id="TIGR00020">
    <property type="entry name" value="prfB"/>
    <property type="match status" value="1"/>
</dbReference>
<dbReference type="Proteomes" id="UP000006621">
    <property type="component" value="Chromosome"/>
</dbReference>
<dbReference type="InterPro" id="IPR005139">
    <property type="entry name" value="PCRF"/>
</dbReference>
<dbReference type="STRING" id="717231.Flexsi_1545"/>
<organism evidence="8 9">
    <name type="scientific">Flexistipes sinusarabici (strain ATCC 49648 / DSM 4947 / MAS 10)</name>
    <dbReference type="NCBI Taxonomy" id="717231"/>
    <lineage>
        <taxon>Bacteria</taxon>
        <taxon>Pseudomonadati</taxon>
        <taxon>Deferribacterota</taxon>
        <taxon>Deferribacteres</taxon>
        <taxon>Deferribacterales</taxon>
        <taxon>Flexistipitaceae</taxon>
        <taxon>Flexistipes</taxon>
    </lineage>
</organism>
<feature type="modified residue" description="N5-methylglutamine" evidence="4">
    <location>
        <position position="250"/>
    </location>
</feature>
<dbReference type="KEGG" id="fsi:Flexsi_1545"/>
<dbReference type="Pfam" id="PF03462">
    <property type="entry name" value="PCRF"/>
    <property type="match status" value="1"/>
</dbReference>
<keyword evidence="6" id="KW-0175">Coiled coil</keyword>
<keyword evidence="3 4" id="KW-0648">Protein biosynthesis</keyword>
<protein>
    <recommendedName>
        <fullName evidence="4 5">Peptide chain release factor 2</fullName>
        <shortName evidence="4">RF-2</shortName>
    </recommendedName>
</protein>
<feature type="coiled-coil region" evidence="6">
    <location>
        <begin position="55"/>
        <end position="114"/>
    </location>
</feature>
<accession>F8E8S2</accession>
<feature type="domain" description="Prokaryotic-type class I peptide chain release factors" evidence="7">
    <location>
        <begin position="243"/>
        <end position="259"/>
    </location>
</feature>
<dbReference type="SMART" id="SM00937">
    <property type="entry name" value="PCRF"/>
    <property type="match status" value="1"/>
</dbReference>
<dbReference type="SUPFAM" id="SSF75620">
    <property type="entry name" value="Release factor"/>
    <property type="match status" value="1"/>
</dbReference>
<evidence type="ECO:0000256" key="2">
    <source>
        <dbReference type="ARBA" id="ARBA00022481"/>
    </source>
</evidence>
<keyword evidence="2 4" id="KW-0488">Methylation</keyword>
<feature type="coiled-coil region" evidence="6">
    <location>
        <begin position="3"/>
        <end position="30"/>
    </location>
</feature>
<evidence type="ECO:0000256" key="4">
    <source>
        <dbReference type="HAMAP-Rule" id="MF_00094"/>
    </source>
</evidence>
<keyword evidence="4" id="KW-0963">Cytoplasm</keyword>
<dbReference type="Gene3D" id="3.30.160.20">
    <property type="match status" value="1"/>
</dbReference>
<dbReference type="eggNOG" id="COG1186">
    <property type="taxonomic scope" value="Bacteria"/>
</dbReference>
<dbReference type="RefSeq" id="WP_013886675.1">
    <property type="nucleotide sequence ID" value="NC_015672.1"/>
</dbReference>
<evidence type="ECO:0000313" key="8">
    <source>
        <dbReference type="EMBL" id="AEI15195.1"/>
    </source>
</evidence>
<dbReference type="Gene3D" id="1.20.58.410">
    <property type="entry name" value="Release factor"/>
    <property type="match status" value="1"/>
</dbReference>
<dbReference type="InterPro" id="IPR004374">
    <property type="entry name" value="PrfB"/>
</dbReference>
<comment type="PTM">
    <text evidence="4">Methylated by PrmC. Methylation increases the termination efficiency of RF2.</text>
</comment>
<dbReference type="OrthoDB" id="9806673at2"/>
<dbReference type="PANTHER" id="PTHR43116">
    <property type="entry name" value="PEPTIDE CHAIN RELEASE FACTOR 2"/>
    <property type="match status" value="1"/>
</dbReference>
<dbReference type="Pfam" id="PF00472">
    <property type="entry name" value="RF-1"/>
    <property type="match status" value="1"/>
</dbReference>
<reference evidence="8 9" key="1">
    <citation type="journal article" date="2011" name="Stand. Genomic Sci.">
        <title>Genome sequence of the moderately thermophilic halophile Flexistipes sinusarabici strain (MAS10).</title>
        <authorList>
            <person name="Lapidus A."/>
            <person name="Chertkov O."/>
            <person name="Nolan M."/>
            <person name="Lucas S."/>
            <person name="Hammon N."/>
            <person name="Deshpande S."/>
            <person name="Cheng J.F."/>
            <person name="Tapia R."/>
            <person name="Han C."/>
            <person name="Goodwin L."/>
            <person name="Pitluck S."/>
            <person name="Liolios K."/>
            <person name="Pagani I."/>
            <person name="Ivanova N."/>
            <person name="Huntemann M."/>
            <person name="Mavromatis K."/>
            <person name="Mikhailova N."/>
            <person name="Pati A."/>
            <person name="Chen A."/>
            <person name="Palaniappan K."/>
            <person name="Land M."/>
            <person name="Hauser L."/>
            <person name="Brambilla E.M."/>
            <person name="Rohde M."/>
            <person name="Abt B."/>
            <person name="Spring S."/>
            <person name="Goker M."/>
            <person name="Bristow J."/>
            <person name="Eisen J.A."/>
            <person name="Markowitz V."/>
            <person name="Hugenholtz P."/>
            <person name="Kyrpides N.C."/>
            <person name="Klenk H.P."/>
            <person name="Woyke T."/>
        </authorList>
    </citation>
    <scope>NUCLEOTIDE SEQUENCE [LARGE SCALE GENOMIC DNA]</scope>
    <source>
        <strain evidence="9">DSM 4947 / MAS 10</strain>
    </source>
</reference>
<evidence type="ECO:0000256" key="6">
    <source>
        <dbReference type="SAM" id="Coils"/>
    </source>
</evidence>
<dbReference type="InterPro" id="IPR000352">
    <property type="entry name" value="Pep_chain_release_fac_I"/>
</dbReference>
<dbReference type="EMBL" id="CP002858">
    <property type="protein sequence ID" value="AEI15195.1"/>
    <property type="molecule type" value="Genomic_DNA"/>
</dbReference>
<evidence type="ECO:0000256" key="3">
    <source>
        <dbReference type="ARBA" id="ARBA00022917"/>
    </source>
</evidence>
<dbReference type="AlphaFoldDB" id="F8E8S2"/>
<dbReference type="PROSITE" id="PS00745">
    <property type="entry name" value="RF_PROK_I"/>
    <property type="match status" value="1"/>
</dbReference>
<sequence length="370" mass="42885">MFIDEVQSKVDELKKRIESFSEAVKADDKKKRIKEIERRSVEEPDFWSKRESKYLLKEQSKLKKFLNRYDELLETLENIDVYMELFEEGSEEVKQDIETSVHNLENLVDEFELTLILNDENDSNNAIVTIHSGAGGTEANDWAAMLYRMYSRWIERKNYKQELLDYLPGDEAGIKSVTFNVIGDYSYGYLKGENGIHRLVRQSPFDSNNKRHTSFASVFVLPEIDDDIEVDLNESDLRIDTYRASGAGGQHVNTTDSAVRITHEPTGIVVSCQNERSQHKNKAHAMKILKARLYERELEKKNEERQELEDSKTEMGWGNQIRSYVMHPYKMVKDLRTRHETGNVDAVLDGDIDDFIKSYLLFTAGITDAD</sequence>
<gene>
    <name evidence="4" type="primary">prfB</name>
    <name evidence="8" type="ordered locus">Flexsi_1545</name>
</gene>
<proteinExistence type="inferred from homology"/>
<evidence type="ECO:0000256" key="5">
    <source>
        <dbReference type="NCBIfam" id="TIGR00020"/>
    </source>
</evidence>
<dbReference type="Gene3D" id="3.30.70.1660">
    <property type="match status" value="1"/>
</dbReference>
<dbReference type="FunFam" id="3.30.160.20:FF:000010">
    <property type="entry name" value="Peptide chain release factor 2"/>
    <property type="match status" value="1"/>
</dbReference>
<reference evidence="9" key="2">
    <citation type="submission" date="2011-06" db="EMBL/GenBank/DDBJ databases">
        <title>The complete genome of Flexistipes sinusarabici DSM 4947.</title>
        <authorList>
            <person name="Lucas S."/>
            <person name="Han J."/>
            <person name="Lapidus A."/>
            <person name="Bruce D."/>
            <person name="Goodwin L."/>
            <person name="Pitluck S."/>
            <person name="Peters L."/>
            <person name="Kyrpides N."/>
            <person name="Mavromatis K."/>
            <person name="Ivanova N."/>
            <person name="Mikhailova N."/>
            <person name="Chertkov O."/>
            <person name="Detter J.C."/>
            <person name="Tapia R."/>
            <person name="Han C."/>
            <person name="Land M."/>
            <person name="Hauser L."/>
            <person name="Markowitz V."/>
            <person name="Cheng J.-F."/>
            <person name="Hugenholtz P."/>
            <person name="Woyke T."/>
            <person name="Wu D."/>
            <person name="Spring S."/>
            <person name="Schroeder M."/>
            <person name="Brambilla E."/>
            <person name="Klenk H.-P."/>
            <person name="Eisen J.A."/>
        </authorList>
    </citation>
    <scope>NUCLEOTIDE SEQUENCE [LARGE SCALE GENOMIC DNA]</scope>
    <source>
        <strain evidence="9">DSM 4947 / MAS 10</strain>
    </source>
</reference>
<comment type="subcellular location">
    <subcellularLocation>
        <location evidence="4">Cytoplasm</location>
    </subcellularLocation>
</comment>
<dbReference type="PANTHER" id="PTHR43116:SF3">
    <property type="entry name" value="CLASS I PEPTIDE CHAIN RELEASE FACTOR"/>
    <property type="match status" value="1"/>
</dbReference>
<evidence type="ECO:0000259" key="7">
    <source>
        <dbReference type="PROSITE" id="PS00745"/>
    </source>
</evidence>